<evidence type="ECO:0000256" key="14">
    <source>
        <dbReference type="ARBA" id="ARBA00049879"/>
    </source>
</evidence>
<protein>
    <recommendedName>
        <fullName evidence="26">Inositol-1-monophosphatase</fullName>
        <ecNumber evidence="26">3.1.3.25</ecNumber>
    </recommendedName>
</protein>
<keyword evidence="6" id="KW-0963">Cytoplasm</keyword>
<dbReference type="FunFam" id="3.40.190.80:FF:000002">
    <property type="entry name" value="Inositol-1-monophosphatase"/>
    <property type="match status" value="1"/>
</dbReference>
<keyword evidence="7" id="KW-0452">Lithium</keyword>
<name>A0A8V0XLT7_CHICK</name>
<evidence type="ECO:0000256" key="5">
    <source>
        <dbReference type="ARBA" id="ARBA00011738"/>
    </source>
</evidence>
<dbReference type="InterPro" id="IPR020550">
    <property type="entry name" value="Inositol_monophosphatase_CS"/>
</dbReference>
<reference evidence="27" key="1">
    <citation type="submission" date="2020-11" db="EMBL/GenBank/DDBJ databases">
        <title>Gallus gallus (Chicken) genome, bGalGal1, GRCg7b, maternal haplotype autosomes + Z &amp; W.</title>
        <authorList>
            <person name="Warren W."/>
            <person name="Formenti G."/>
            <person name="Fedrigo O."/>
            <person name="Haase B."/>
            <person name="Mountcastle J."/>
            <person name="Balacco J."/>
            <person name="Tracey A."/>
            <person name="Schneider V."/>
            <person name="Okimoto R."/>
            <person name="Cheng H."/>
            <person name="Hawken R."/>
            <person name="Howe K."/>
            <person name="Jarvis E.D."/>
        </authorList>
    </citation>
    <scope>NUCLEOTIDE SEQUENCE [LARGE SCALE GENOMIC DNA]</scope>
    <source>
        <strain evidence="27">Broiler</strain>
    </source>
</reference>
<comment type="catalytic activity">
    <reaction evidence="12">
        <text>1D-myo-inositol 5-phosphate + H2O = myo-inositol + phosphate</text>
        <dbReference type="Rhea" id="RHEA:44156"/>
        <dbReference type="ChEBI" id="CHEBI:15377"/>
        <dbReference type="ChEBI" id="CHEBI:17268"/>
        <dbReference type="ChEBI" id="CHEBI:43474"/>
        <dbReference type="ChEBI" id="CHEBI:84141"/>
        <dbReference type="EC" id="3.1.3.25"/>
    </reaction>
    <physiologicalReaction direction="left-to-right" evidence="12">
        <dbReference type="Rhea" id="RHEA:44157"/>
    </physiologicalReaction>
</comment>
<evidence type="ECO:0000256" key="6">
    <source>
        <dbReference type="ARBA" id="ARBA00022490"/>
    </source>
</evidence>
<evidence type="ECO:0000256" key="18">
    <source>
        <dbReference type="ARBA" id="ARBA00049898"/>
    </source>
</evidence>
<keyword evidence="8 25" id="KW-0479">Metal-binding</keyword>
<comment type="catalytic activity">
    <reaction evidence="19">
        <text>scyllo-inositol 1-phosphate + H2O = scyllo-inositol + phosphate</text>
        <dbReference type="Rhea" id="RHEA:82131"/>
        <dbReference type="ChEBI" id="CHEBI:10642"/>
        <dbReference type="ChEBI" id="CHEBI:15377"/>
        <dbReference type="ChEBI" id="CHEBI:43474"/>
        <dbReference type="ChEBI" id="CHEBI:232087"/>
    </reaction>
    <physiologicalReaction direction="left-to-right" evidence="19">
        <dbReference type="Rhea" id="RHEA:82132"/>
    </physiologicalReaction>
</comment>
<comment type="catalytic activity">
    <reaction evidence="16">
        <text>alpha-D-galactose 1-phosphate + H2O = D-galactose + phosphate</text>
        <dbReference type="Rhea" id="RHEA:29315"/>
        <dbReference type="ChEBI" id="CHEBI:4139"/>
        <dbReference type="ChEBI" id="CHEBI:15377"/>
        <dbReference type="ChEBI" id="CHEBI:43474"/>
        <dbReference type="ChEBI" id="CHEBI:58336"/>
        <dbReference type="EC" id="3.1.3.94"/>
    </reaction>
    <physiologicalReaction direction="left-to-right" evidence="16">
        <dbReference type="Rhea" id="RHEA:29316"/>
    </physiologicalReaction>
</comment>
<dbReference type="EC" id="3.1.3.25" evidence="26"/>
<dbReference type="GO" id="GO:0046854">
    <property type="term" value="P:phosphatidylinositol phosphate biosynthetic process"/>
    <property type="evidence" value="ECO:0007669"/>
    <property type="project" value="InterPro"/>
</dbReference>
<comment type="catalytic activity">
    <reaction evidence="24">
        <text>1D-myo-inositol 6-phosphate + H2O = myo-inositol + phosphate</text>
        <dbReference type="Rhea" id="RHEA:44160"/>
        <dbReference type="ChEBI" id="CHEBI:15377"/>
        <dbReference type="ChEBI" id="CHEBI:17268"/>
        <dbReference type="ChEBI" id="CHEBI:43474"/>
        <dbReference type="ChEBI" id="CHEBI:64841"/>
        <dbReference type="EC" id="3.1.3.25"/>
    </reaction>
    <physiologicalReaction direction="left-to-right" evidence="24">
        <dbReference type="Rhea" id="RHEA:44161"/>
    </physiologicalReaction>
</comment>
<evidence type="ECO:0000256" key="24">
    <source>
        <dbReference type="ARBA" id="ARBA00049927"/>
    </source>
</evidence>
<evidence type="ECO:0000256" key="25">
    <source>
        <dbReference type="PIRSR" id="PIRSR600760-2"/>
    </source>
</evidence>
<evidence type="ECO:0000256" key="1">
    <source>
        <dbReference type="ARBA" id="ARBA00001946"/>
    </source>
</evidence>
<evidence type="ECO:0000256" key="13">
    <source>
        <dbReference type="ARBA" id="ARBA00049868"/>
    </source>
</evidence>
<dbReference type="Ensembl" id="ENSGALT00010012146.1">
    <property type="protein sequence ID" value="ENSGALP00010006775.1"/>
    <property type="gene ID" value="ENSGALG00010005157.1"/>
</dbReference>
<dbReference type="Proteomes" id="UP000000539">
    <property type="component" value="Chromosome 2"/>
</dbReference>
<accession>A0A8V0XLT7</accession>
<reference evidence="27" key="2">
    <citation type="submission" date="2025-08" db="UniProtKB">
        <authorList>
            <consortium name="Ensembl"/>
        </authorList>
    </citation>
    <scope>IDENTIFICATION</scope>
    <source>
        <strain evidence="27">broiler</strain>
    </source>
</reference>
<evidence type="ECO:0000256" key="26">
    <source>
        <dbReference type="RuleBase" id="RU364068"/>
    </source>
</evidence>
<evidence type="ECO:0000256" key="23">
    <source>
        <dbReference type="ARBA" id="ARBA00049925"/>
    </source>
</evidence>
<dbReference type="GO" id="GO:0008934">
    <property type="term" value="F:inositol monophosphate 1-phosphatase activity"/>
    <property type="evidence" value="ECO:0007669"/>
    <property type="project" value="InterPro"/>
</dbReference>
<dbReference type="FunFam" id="3.30.540.10:FF:000004">
    <property type="entry name" value="Inositol-1-monophosphatase"/>
    <property type="match status" value="1"/>
</dbReference>
<evidence type="ECO:0000256" key="21">
    <source>
        <dbReference type="ARBA" id="ARBA00049917"/>
    </source>
</evidence>
<comment type="pathway">
    <text evidence="3 26">Polyol metabolism; myo-inositol biosynthesis; myo-inositol from D-glucose 6-phosphate: step 2/2.</text>
</comment>
<evidence type="ECO:0000256" key="11">
    <source>
        <dbReference type="ARBA" id="ARBA00049863"/>
    </source>
</evidence>
<feature type="binding site" evidence="25">
    <location>
        <position position="110"/>
    </location>
    <ligand>
        <name>Mg(2+)</name>
        <dbReference type="ChEBI" id="CHEBI:18420"/>
        <label>1</label>
        <note>catalytic</note>
    </ligand>
</feature>
<dbReference type="PANTHER" id="PTHR20854:SF26">
    <property type="entry name" value="INOSITOL MONOPHOSPHATASE 1"/>
    <property type="match status" value="1"/>
</dbReference>
<comment type="catalytic activity">
    <reaction evidence="20">
        <text>a myo-inositol phosphate + H2O = myo-inositol + phosphate</text>
        <dbReference type="Rhea" id="RHEA:24056"/>
        <dbReference type="ChEBI" id="CHEBI:15377"/>
        <dbReference type="ChEBI" id="CHEBI:17268"/>
        <dbReference type="ChEBI" id="CHEBI:43474"/>
        <dbReference type="ChEBI" id="CHEBI:84139"/>
        <dbReference type="EC" id="3.1.3.25"/>
    </reaction>
    <physiologicalReaction direction="left-to-right" evidence="20">
        <dbReference type="Rhea" id="RHEA:24057"/>
    </physiologicalReaction>
</comment>
<reference evidence="27" key="3">
    <citation type="submission" date="2025-09" db="UniProtKB">
        <authorList>
            <consortium name="Ensembl"/>
        </authorList>
    </citation>
    <scope>IDENTIFICATION</scope>
    <source>
        <strain evidence="27">broiler</strain>
    </source>
</reference>
<evidence type="ECO:0000256" key="7">
    <source>
        <dbReference type="ARBA" id="ARBA00022671"/>
    </source>
</evidence>
<comment type="similarity">
    <text evidence="4 26">Belongs to the inositol monophosphatase superfamily.</text>
</comment>
<dbReference type="InterPro" id="IPR033942">
    <property type="entry name" value="IMPase"/>
</dbReference>
<sequence>MADPWQECMDYAVTLAKKAGEMIRGALKEEKSIMIKSSPVDLVTETDQKVENFIISLIKENASLVRCSLRFPVFLIFFTCNYQCFIGEESVAAGEGSILTDNPTWIIDPIDGTTNFVHRFPFVAVSIGFVVNKKIEFGIVYSCVEDKMYTARKGKGAFCNGQKLKVSGQEDITKSLLVTELGSNRDPETIKIVLSNMERLLSIPIHGIRAVGTAAVNMCLVAAGGADAYYEMGIHCWDMAGAGIIITEAGGVLLDVSGGPFDLMSRRIIAASSRPIAERIAKALQIIPLKRDDATN</sequence>
<organism evidence="27 28">
    <name type="scientific">Gallus gallus</name>
    <name type="common">Chicken</name>
    <dbReference type="NCBI Taxonomy" id="9031"/>
    <lineage>
        <taxon>Eukaryota</taxon>
        <taxon>Metazoa</taxon>
        <taxon>Chordata</taxon>
        <taxon>Craniata</taxon>
        <taxon>Vertebrata</taxon>
        <taxon>Euteleostomi</taxon>
        <taxon>Archelosauria</taxon>
        <taxon>Archosauria</taxon>
        <taxon>Dinosauria</taxon>
        <taxon>Saurischia</taxon>
        <taxon>Theropoda</taxon>
        <taxon>Coelurosauria</taxon>
        <taxon>Aves</taxon>
        <taxon>Neognathae</taxon>
        <taxon>Galloanserae</taxon>
        <taxon>Galliformes</taxon>
        <taxon>Phasianidae</taxon>
        <taxon>Phasianinae</taxon>
        <taxon>Gallus</taxon>
    </lineage>
</organism>
<feature type="binding site" evidence="25">
    <location>
        <position position="108"/>
    </location>
    <ligand>
        <name>Mg(2+)</name>
        <dbReference type="ChEBI" id="CHEBI:18420"/>
        <label>1</label>
        <note>catalytic</note>
    </ligand>
</feature>
<evidence type="ECO:0000256" key="8">
    <source>
        <dbReference type="ARBA" id="ARBA00022723"/>
    </source>
</evidence>
<comment type="catalytic activity">
    <reaction evidence="22">
        <text>alpha-D-glucose 1-phosphate + H2O = D-glucose + phosphate</text>
        <dbReference type="Rhea" id="RHEA:19933"/>
        <dbReference type="ChEBI" id="CHEBI:4167"/>
        <dbReference type="ChEBI" id="CHEBI:15377"/>
        <dbReference type="ChEBI" id="CHEBI:43474"/>
        <dbReference type="ChEBI" id="CHEBI:58601"/>
    </reaction>
    <physiologicalReaction direction="left-to-right" evidence="22">
        <dbReference type="Rhea" id="RHEA:19934"/>
    </physiologicalReaction>
</comment>
<keyword evidence="9 26" id="KW-0378">Hydrolase</keyword>
<comment type="subunit">
    <text evidence="5">Homodimer.</text>
</comment>
<dbReference type="InterPro" id="IPR000760">
    <property type="entry name" value="Inositol_monophosphatase-like"/>
</dbReference>
<comment type="catalytic activity">
    <reaction evidence="14">
        <text>1D-myo-inositol 1-phosphate + H2O = myo-inositol + phosphate</text>
        <dbReference type="Rhea" id="RHEA:27670"/>
        <dbReference type="ChEBI" id="CHEBI:15377"/>
        <dbReference type="ChEBI" id="CHEBI:17268"/>
        <dbReference type="ChEBI" id="CHEBI:43474"/>
        <dbReference type="ChEBI" id="CHEBI:58433"/>
        <dbReference type="EC" id="3.1.3.25"/>
    </reaction>
    <physiologicalReaction direction="left-to-right" evidence="14">
        <dbReference type="Rhea" id="RHEA:27671"/>
    </physiologicalReaction>
</comment>
<evidence type="ECO:0000256" key="16">
    <source>
        <dbReference type="ARBA" id="ARBA00049894"/>
    </source>
</evidence>
<evidence type="ECO:0000256" key="22">
    <source>
        <dbReference type="ARBA" id="ARBA00049919"/>
    </source>
</evidence>
<dbReference type="Gene3D" id="3.30.540.10">
    <property type="entry name" value="Fructose-1,6-Bisphosphatase, subunit A, domain 1"/>
    <property type="match status" value="1"/>
</dbReference>
<comment type="catalytic activity">
    <reaction evidence="17">
        <text>1D-myo-inositol 2-phosphate + H2O = myo-inositol + phosphate</text>
        <dbReference type="Rhea" id="RHEA:44152"/>
        <dbReference type="ChEBI" id="CHEBI:15377"/>
        <dbReference type="ChEBI" id="CHEBI:17268"/>
        <dbReference type="ChEBI" id="CHEBI:43474"/>
        <dbReference type="ChEBI" id="CHEBI:84142"/>
        <dbReference type="EC" id="3.1.3.25"/>
    </reaction>
    <physiologicalReaction direction="left-to-right" evidence="17">
        <dbReference type="Rhea" id="RHEA:44153"/>
    </physiologicalReaction>
</comment>
<comment type="catalytic activity">
    <reaction evidence="23">
        <text>glycerol 2-phosphate + H2O = glycerol + phosphate</text>
        <dbReference type="Rhea" id="RHEA:13105"/>
        <dbReference type="ChEBI" id="CHEBI:15377"/>
        <dbReference type="ChEBI" id="CHEBI:17754"/>
        <dbReference type="ChEBI" id="CHEBI:43474"/>
        <dbReference type="ChEBI" id="CHEBI:58083"/>
    </reaction>
    <physiologicalReaction direction="left-to-right" evidence="23">
        <dbReference type="Rhea" id="RHEA:13106"/>
    </physiologicalReaction>
</comment>
<dbReference type="AlphaFoldDB" id="A0A8V0XLT7"/>
<comment type="catalytic activity">
    <reaction evidence="21">
        <text>1D-myo-inositol 3-phosphate + H2O = myo-inositol + phosphate</text>
        <dbReference type="Rhea" id="RHEA:30739"/>
        <dbReference type="ChEBI" id="CHEBI:15377"/>
        <dbReference type="ChEBI" id="CHEBI:17268"/>
        <dbReference type="ChEBI" id="CHEBI:43474"/>
        <dbReference type="ChEBI" id="CHEBI:58401"/>
        <dbReference type="EC" id="3.1.3.25"/>
    </reaction>
    <physiologicalReaction direction="left-to-right" evidence="21">
        <dbReference type="Rhea" id="RHEA:30740"/>
    </physiologicalReaction>
</comment>
<evidence type="ECO:0000256" key="3">
    <source>
        <dbReference type="ARBA" id="ARBA00005152"/>
    </source>
</evidence>
<dbReference type="GeneTree" id="ENSGT00940000154634"/>
<comment type="catalytic activity">
    <reaction evidence="13">
        <text>beta-D-fructose 1-phosphate + H2O = D-fructose + phosphate</text>
        <dbReference type="Rhea" id="RHEA:35603"/>
        <dbReference type="ChEBI" id="CHEBI:15377"/>
        <dbReference type="ChEBI" id="CHEBI:37721"/>
        <dbReference type="ChEBI" id="CHEBI:43474"/>
        <dbReference type="ChEBI" id="CHEBI:138881"/>
    </reaction>
    <physiologicalReaction direction="left-to-right" evidence="13">
        <dbReference type="Rhea" id="RHEA:35604"/>
    </physiologicalReaction>
</comment>
<dbReference type="PROSITE" id="PS00630">
    <property type="entry name" value="IMP_2"/>
    <property type="match status" value="1"/>
</dbReference>
<dbReference type="Gene3D" id="3.40.190.80">
    <property type="match status" value="1"/>
</dbReference>
<dbReference type="PRINTS" id="PR00378">
    <property type="entry name" value="LIIMPHPHTASE"/>
</dbReference>
<dbReference type="CDD" id="cd01639">
    <property type="entry name" value="IMPase"/>
    <property type="match status" value="1"/>
</dbReference>
<dbReference type="PRINTS" id="PR00377">
    <property type="entry name" value="IMPHPHTASES"/>
</dbReference>
<evidence type="ECO:0000256" key="20">
    <source>
        <dbReference type="ARBA" id="ARBA00049907"/>
    </source>
</evidence>
<dbReference type="Pfam" id="PF00459">
    <property type="entry name" value="Inositol_P"/>
    <property type="match status" value="1"/>
</dbReference>
<evidence type="ECO:0000256" key="15">
    <source>
        <dbReference type="ARBA" id="ARBA00049888"/>
    </source>
</evidence>
<comment type="catalytic activity">
    <reaction evidence="11">
        <text>1D-myo-inositol 4-phosphate + H2O = myo-inositol + phosphate</text>
        <dbReference type="Rhea" id="RHEA:30735"/>
        <dbReference type="ChEBI" id="CHEBI:15377"/>
        <dbReference type="ChEBI" id="CHEBI:17268"/>
        <dbReference type="ChEBI" id="CHEBI:43474"/>
        <dbReference type="ChEBI" id="CHEBI:58469"/>
        <dbReference type="EC" id="3.1.3.25"/>
    </reaction>
    <physiologicalReaction direction="left-to-right" evidence="11">
        <dbReference type="Rhea" id="RHEA:30736"/>
    </physiologicalReaction>
</comment>
<evidence type="ECO:0000256" key="9">
    <source>
        <dbReference type="ARBA" id="ARBA00022801"/>
    </source>
</evidence>
<gene>
    <name evidence="27" type="primary">IMPA1</name>
</gene>
<dbReference type="GO" id="GO:0046872">
    <property type="term" value="F:metal ion binding"/>
    <property type="evidence" value="ECO:0007669"/>
    <property type="project" value="UniProtKB-KW"/>
</dbReference>
<dbReference type="PANTHER" id="PTHR20854">
    <property type="entry name" value="INOSITOL MONOPHOSPHATASE"/>
    <property type="match status" value="1"/>
</dbReference>
<evidence type="ECO:0000313" key="28">
    <source>
        <dbReference type="Proteomes" id="UP000000539"/>
    </source>
</evidence>
<comment type="cofactor">
    <cofactor evidence="1 25 26">
        <name>Mg(2+)</name>
        <dbReference type="ChEBI" id="CHEBI:18420"/>
    </cofactor>
</comment>
<dbReference type="SUPFAM" id="SSF56655">
    <property type="entry name" value="Carbohydrate phosphatase"/>
    <property type="match status" value="1"/>
</dbReference>
<keyword evidence="28" id="KW-1185">Reference proteome</keyword>
<evidence type="ECO:0000313" key="27">
    <source>
        <dbReference type="Ensembl" id="ENSGALP00010006775.1"/>
    </source>
</evidence>
<evidence type="ECO:0007829" key="29">
    <source>
        <dbReference type="PeptideAtlas" id="A0A8V0XLT7"/>
    </source>
</evidence>
<comment type="catalytic activity">
    <reaction evidence="18">
        <text>adenosine 2'-phosphate + H2O = adenosine + phosphate</text>
        <dbReference type="Rhea" id="RHEA:37343"/>
        <dbReference type="ChEBI" id="CHEBI:15377"/>
        <dbReference type="ChEBI" id="CHEBI:16335"/>
        <dbReference type="ChEBI" id="CHEBI:43474"/>
        <dbReference type="ChEBI" id="CHEBI:77740"/>
    </reaction>
    <physiologicalReaction direction="left-to-right" evidence="18">
        <dbReference type="Rhea" id="RHEA:37344"/>
    </physiologicalReaction>
</comment>
<feature type="binding site" evidence="25">
    <location>
        <position position="238"/>
    </location>
    <ligand>
        <name>Mg(2+)</name>
        <dbReference type="ChEBI" id="CHEBI:18420"/>
        <label>1</label>
        <note>catalytic</note>
    </ligand>
</feature>
<comment type="catalytic activity">
    <reaction evidence="15">
        <text>D-glucose 6-phosphate + H2O = D-glucose + phosphate</text>
        <dbReference type="Rhea" id="RHEA:16689"/>
        <dbReference type="ChEBI" id="CHEBI:4167"/>
        <dbReference type="ChEBI" id="CHEBI:15377"/>
        <dbReference type="ChEBI" id="CHEBI:43474"/>
        <dbReference type="ChEBI" id="CHEBI:61548"/>
    </reaction>
    <physiologicalReaction direction="left-to-right" evidence="15">
        <dbReference type="Rhea" id="RHEA:16690"/>
    </physiologicalReaction>
</comment>
<dbReference type="GO" id="GO:0005737">
    <property type="term" value="C:cytoplasm"/>
    <property type="evidence" value="ECO:0007669"/>
    <property type="project" value="UniProtKB-SubCell"/>
</dbReference>
<evidence type="ECO:0000256" key="2">
    <source>
        <dbReference type="ARBA" id="ARBA00004496"/>
    </source>
</evidence>
<evidence type="ECO:0000256" key="12">
    <source>
        <dbReference type="ARBA" id="ARBA00049866"/>
    </source>
</evidence>
<comment type="subcellular location">
    <subcellularLocation>
        <location evidence="2">Cytoplasm</location>
    </subcellularLocation>
</comment>
<evidence type="ECO:0000256" key="10">
    <source>
        <dbReference type="ARBA" id="ARBA00022842"/>
    </source>
</evidence>
<evidence type="ECO:0000256" key="19">
    <source>
        <dbReference type="ARBA" id="ARBA00049900"/>
    </source>
</evidence>
<dbReference type="PROSITE" id="PS00629">
    <property type="entry name" value="IMP_1"/>
    <property type="match status" value="1"/>
</dbReference>
<keyword evidence="10 25" id="KW-0460">Magnesium</keyword>
<evidence type="ECO:0000256" key="17">
    <source>
        <dbReference type="ARBA" id="ARBA00049895"/>
    </source>
</evidence>
<proteinExistence type="evidence at protein level"/>
<dbReference type="InterPro" id="IPR020552">
    <property type="entry name" value="Inositol_monoPase_Li-sen"/>
</dbReference>
<feature type="binding site" evidence="25">
    <location>
        <position position="111"/>
    </location>
    <ligand>
        <name>Mg(2+)</name>
        <dbReference type="ChEBI" id="CHEBI:18420"/>
        <label>1</label>
        <note>catalytic</note>
    </ligand>
</feature>
<dbReference type="InterPro" id="IPR020583">
    <property type="entry name" value="Inositol_monoP_metal-BS"/>
</dbReference>
<feature type="binding site" evidence="25">
    <location>
        <position position="88"/>
    </location>
    <ligand>
        <name>Mg(2+)</name>
        <dbReference type="ChEBI" id="CHEBI:18420"/>
        <label>1</label>
        <note>catalytic</note>
    </ligand>
</feature>
<keyword evidence="29" id="KW-1267">Proteomics identification</keyword>
<evidence type="ECO:0000256" key="4">
    <source>
        <dbReference type="ARBA" id="ARBA00009759"/>
    </source>
</evidence>
<dbReference type="OrthoDB" id="10254945at2759"/>